<dbReference type="Pfam" id="PF01478">
    <property type="entry name" value="Peptidase_A24"/>
    <property type="match status" value="1"/>
</dbReference>
<keyword evidence="3" id="KW-0378">Hydrolase</keyword>
<feature type="domain" description="Prepilin type IV endopeptidase peptidase" evidence="2">
    <location>
        <begin position="9"/>
        <end position="111"/>
    </location>
</feature>
<dbReference type="InterPro" id="IPR000045">
    <property type="entry name" value="Prepilin_IV_endopep_pep"/>
</dbReference>
<evidence type="ECO:0000259" key="2">
    <source>
        <dbReference type="Pfam" id="PF01478"/>
    </source>
</evidence>
<dbReference type="Proteomes" id="UP001431235">
    <property type="component" value="Unassembled WGS sequence"/>
</dbReference>
<proteinExistence type="predicted"/>
<dbReference type="RefSeq" id="WP_250061617.1">
    <property type="nucleotide sequence ID" value="NZ_JAIKTS010000001.1"/>
</dbReference>
<sequence length="178" mass="18469">MAPLSAALAAVLGAYTVYTDLYARRVSNRGLLAAVLGGVAASLLLPAISTPPGMAATGLLLGLAALLPFYVLGWMGAGDVKLFAVLGLLLGARALVPLWIIASLLAGAYALAVLFARSRHASHLLACLPAVDRARERMCGCGWFNRMMASRQGRSGIPYAAYLGIATLMVTFPEGTHG</sequence>
<dbReference type="GO" id="GO:0004190">
    <property type="term" value="F:aspartic-type endopeptidase activity"/>
    <property type="evidence" value="ECO:0007669"/>
    <property type="project" value="UniProtKB-EC"/>
</dbReference>
<keyword evidence="1" id="KW-0812">Transmembrane</keyword>
<accession>A0ABT0SDW2</accession>
<feature type="transmembrane region" description="Helical" evidence="1">
    <location>
        <begin position="156"/>
        <end position="173"/>
    </location>
</feature>
<keyword evidence="1" id="KW-1133">Transmembrane helix</keyword>
<dbReference type="EMBL" id="JAIKTS010000001">
    <property type="protein sequence ID" value="MCL7713515.1"/>
    <property type="molecule type" value="Genomic_DNA"/>
</dbReference>
<gene>
    <name evidence="3" type="ORF">K5L01_02420</name>
</gene>
<evidence type="ECO:0000313" key="3">
    <source>
        <dbReference type="EMBL" id="MCL7713515.1"/>
    </source>
</evidence>
<feature type="transmembrane region" description="Helical" evidence="1">
    <location>
        <begin position="29"/>
        <end position="48"/>
    </location>
</feature>
<name>A0ABT0SDW2_9GAMM</name>
<keyword evidence="1" id="KW-0472">Membrane</keyword>
<feature type="transmembrane region" description="Helical" evidence="1">
    <location>
        <begin position="96"/>
        <end position="116"/>
    </location>
</feature>
<dbReference type="EC" id="3.4.23.43" evidence="3"/>
<feature type="transmembrane region" description="Helical" evidence="1">
    <location>
        <begin position="55"/>
        <end position="76"/>
    </location>
</feature>
<dbReference type="Gene3D" id="1.20.120.1220">
    <property type="match status" value="1"/>
</dbReference>
<keyword evidence="4" id="KW-1185">Reference proteome</keyword>
<evidence type="ECO:0000313" key="4">
    <source>
        <dbReference type="Proteomes" id="UP001431235"/>
    </source>
</evidence>
<evidence type="ECO:0000256" key="1">
    <source>
        <dbReference type="SAM" id="Phobius"/>
    </source>
</evidence>
<protein>
    <submittedName>
        <fullName evidence="3">Prepilin peptidase</fullName>
        <ecNumber evidence="3">3.4.23.43</ecNumber>
    </submittedName>
</protein>
<organism evidence="3 4">
    <name type="scientific">Stenotrophomonas mori</name>
    <dbReference type="NCBI Taxonomy" id="2871096"/>
    <lineage>
        <taxon>Bacteria</taxon>
        <taxon>Pseudomonadati</taxon>
        <taxon>Pseudomonadota</taxon>
        <taxon>Gammaproteobacteria</taxon>
        <taxon>Lysobacterales</taxon>
        <taxon>Lysobacteraceae</taxon>
        <taxon>Stenotrophomonas</taxon>
    </lineage>
</organism>
<comment type="caution">
    <text evidence="3">The sequence shown here is derived from an EMBL/GenBank/DDBJ whole genome shotgun (WGS) entry which is preliminary data.</text>
</comment>
<reference evidence="3 4" key="1">
    <citation type="submission" date="2021-08" db="EMBL/GenBank/DDBJ databases">
        <title>Novel members of of the genus Stenotrophomonas from differernt environment.</title>
        <authorList>
            <person name="Deng Y."/>
        </authorList>
    </citation>
    <scope>NUCLEOTIDE SEQUENCE [LARGE SCALE GENOMIC DNA]</scope>
    <source>
        <strain evidence="3 4">CPCC 101365</strain>
    </source>
</reference>